<proteinExistence type="predicted"/>
<name>A0A6J4JYE8_9CHLR</name>
<feature type="region of interest" description="Disordered" evidence="1">
    <location>
        <begin position="1"/>
        <end position="43"/>
    </location>
</feature>
<reference evidence="2" key="1">
    <citation type="submission" date="2020-02" db="EMBL/GenBank/DDBJ databases">
        <authorList>
            <person name="Meier V. D."/>
        </authorList>
    </citation>
    <scope>NUCLEOTIDE SEQUENCE</scope>
    <source>
        <strain evidence="2">AVDCRST_MAG77</strain>
    </source>
</reference>
<evidence type="ECO:0000256" key="1">
    <source>
        <dbReference type="SAM" id="MobiDB-lite"/>
    </source>
</evidence>
<protein>
    <submittedName>
        <fullName evidence="2">Uncharacterized protein</fullName>
    </submittedName>
</protein>
<dbReference type="EMBL" id="CADCTC010000248">
    <property type="protein sequence ID" value="CAA9290601.1"/>
    <property type="molecule type" value="Genomic_DNA"/>
</dbReference>
<dbReference type="AlphaFoldDB" id="A0A6J4JYE8"/>
<sequence length="301" mass="32958">MAQSSAFRTAGRPVPSRPTPGRAGAQAAQPVAPEGGSSAAFPTPKAARTALGREMQHTLRVGWEHLTHLPRVEPDPILLIRAARACWLLDDMDAMCVYYREAAVQLGEVVTLTGRRTGTAPDYWRLELGARWMAATYSAEGRERTADQTALRSMGFQVMDTAQRLSQEAGQPLDRMALEMARLRGAWFGADPELDRVLAVTEQRAAAMDTNNRALWAGERDQLTLAALHGLLKERPERMGVPLTQLDEYLTAQMVRPPTVMDLMDEELLALQTAAVKAGVRNLSLRSAPRAGSRRTEMGSG</sequence>
<evidence type="ECO:0000313" key="2">
    <source>
        <dbReference type="EMBL" id="CAA9290601.1"/>
    </source>
</evidence>
<gene>
    <name evidence="2" type="ORF">AVDCRST_MAG77-4690</name>
</gene>
<organism evidence="2">
    <name type="scientific">uncultured Chloroflexota bacterium</name>
    <dbReference type="NCBI Taxonomy" id="166587"/>
    <lineage>
        <taxon>Bacteria</taxon>
        <taxon>Bacillati</taxon>
        <taxon>Chloroflexota</taxon>
        <taxon>environmental samples</taxon>
    </lineage>
</organism>
<accession>A0A6J4JYE8</accession>